<evidence type="ECO:0000256" key="12">
    <source>
        <dbReference type="SAM" id="MobiDB-lite"/>
    </source>
</evidence>
<evidence type="ECO:0000256" key="1">
    <source>
        <dbReference type="ARBA" id="ARBA00004430"/>
    </source>
</evidence>
<dbReference type="GO" id="GO:0005874">
    <property type="term" value="C:microtubule"/>
    <property type="evidence" value="ECO:0007669"/>
    <property type="project" value="UniProtKB-KW"/>
</dbReference>
<accession>A0AAW1U1Y7</accession>
<proteinExistence type="inferred from homology"/>
<keyword evidence="9" id="KW-0505">Motor protein</keyword>
<dbReference type="InterPro" id="IPR015943">
    <property type="entry name" value="WD40/YVTN_repeat-like_dom_sf"/>
</dbReference>
<evidence type="ECO:0000313" key="13">
    <source>
        <dbReference type="EMBL" id="KAK9877826.1"/>
    </source>
</evidence>
<dbReference type="AlphaFoldDB" id="A0AAW1U1Y7"/>
<feature type="compositionally biased region" description="Acidic residues" evidence="12">
    <location>
        <begin position="579"/>
        <end position="593"/>
    </location>
</feature>
<feature type="region of interest" description="Disordered" evidence="12">
    <location>
        <begin position="524"/>
        <end position="552"/>
    </location>
</feature>
<sequence>MEVQYVYQKKRAEFGRQCLFSDKGPELIDNFPPDRSVLREYILRDPVSRGQQGAPQFACHELNTTRAEYTNGLMSHVEGGWPKDVNLADEEQTKRYRRKVEKEENYAHTLMGLCKNMESCVLQNNAINIYQQYFSDVEPTPLVEKSSARTVNVFQDQVTPTRPITHISWSPDGQTKIANSHCNMVFQALIDSESTYSFIWEIENPNKPLHIFKPEQPIVCLEYHPKDPHSLVSGHLNGQVGVWDTRKGYEPTGMSVMESSFREPVSRVCWINTKSGTDFFSGSTDGQVKWWDARNLSEPTETLILHAAKDDEQSLSSASGVSCLEYEPTIPTRFMVGTELGYVISCNRKGKTAIEKMTARYNAHLGPVLACERNPNFIKNFLTIGDWTARIWSEDCRESSIMWTSYHKALLTDGSWSSTRLSSFFTTRSDGILDVWDILQQQKEASMSVKVCDEPLTRIRTHDSGKMVAIGNQKGTVYLVELSDNLATCNRNDKMLLTAMFEREAKREKILEARNREIRLKAKTKVSGPGHEEEPEKVEHEGIDEEEVEKDPYKDEFIQAAEDDFFNIINKELQKDLPLPEEEPIEVPPEPEPEPIVVEPPPRRKKKGKGKKGKKGKKK</sequence>
<dbReference type="PANTHER" id="PTHR12442">
    <property type="entry name" value="DYNEIN INTERMEDIATE CHAIN"/>
    <property type="match status" value="1"/>
</dbReference>
<dbReference type="PANTHER" id="PTHR12442:SF7">
    <property type="entry name" value="DYNEIN AXONEMAL INTERMEDIATE CHAIN 2"/>
    <property type="match status" value="1"/>
</dbReference>
<reference evidence="13 14" key="1">
    <citation type="submission" date="2023-03" db="EMBL/GenBank/DDBJ databases">
        <title>Genome insight into feeding habits of ladybird beetles.</title>
        <authorList>
            <person name="Li H.-S."/>
            <person name="Huang Y.-H."/>
            <person name="Pang H."/>
        </authorList>
    </citation>
    <scope>NUCLEOTIDE SEQUENCE [LARGE SCALE GENOMIC DNA]</scope>
    <source>
        <strain evidence="13">SYSU_2023b</strain>
        <tissue evidence="13">Whole body</tissue>
    </source>
</reference>
<dbReference type="SUPFAM" id="SSF50978">
    <property type="entry name" value="WD40 repeat-like"/>
    <property type="match status" value="1"/>
</dbReference>
<dbReference type="InterPro" id="IPR050687">
    <property type="entry name" value="Dynein_IC"/>
</dbReference>
<dbReference type="GO" id="GO:0045504">
    <property type="term" value="F:dynein heavy chain binding"/>
    <property type="evidence" value="ECO:0007669"/>
    <property type="project" value="TreeGrafter"/>
</dbReference>
<dbReference type="GO" id="GO:0036157">
    <property type="term" value="C:outer dynein arm"/>
    <property type="evidence" value="ECO:0007669"/>
    <property type="project" value="TreeGrafter"/>
</dbReference>
<name>A0AAW1U1Y7_9CUCU</name>
<keyword evidence="6" id="KW-0677">Repeat</keyword>
<keyword evidence="3" id="KW-0963">Cytoplasm</keyword>
<dbReference type="Gene3D" id="2.130.10.10">
    <property type="entry name" value="YVTN repeat-like/Quinoprotein amine dehydrogenase"/>
    <property type="match status" value="2"/>
</dbReference>
<comment type="subcellular location">
    <subcellularLocation>
        <location evidence="1">Cytoplasm</location>
        <location evidence="1">Cytoskeleton</location>
        <location evidence="1">Cilium axoneme</location>
    </subcellularLocation>
</comment>
<evidence type="ECO:0000313" key="14">
    <source>
        <dbReference type="Proteomes" id="UP001431783"/>
    </source>
</evidence>
<dbReference type="EMBL" id="JARQZJ010000044">
    <property type="protein sequence ID" value="KAK9877826.1"/>
    <property type="molecule type" value="Genomic_DNA"/>
</dbReference>
<dbReference type="GO" id="GO:0045503">
    <property type="term" value="F:dynein light chain binding"/>
    <property type="evidence" value="ECO:0007669"/>
    <property type="project" value="TreeGrafter"/>
</dbReference>
<keyword evidence="10" id="KW-0206">Cytoskeleton</keyword>
<evidence type="ECO:0000256" key="8">
    <source>
        <dbReference type="ARBA" id="ARBA00023069"/>
    </source>
</evidence>
<dbReference type="GO" id="GO:0003341">
    <property type="term" value="P:cilium movement"/>
    <property type="evidence" value="ECO:0007669"/>
    <property type="project" value="TreeGrafter"/>
</dbReference>
<evidence type="ECO:0000256" key="4">
    <source>
        <dbReference type="ARBA" id="ARBA00022574"/>
    </source>
</evidence>
<evidence type="ECO:0000256" key="5">
    <source>
        <dbReference type="ARBA" id="ARBA00022701"/>
    </source>
</evidence>
<evidence type="ECO:0000256" key="7">
    <source>
        <dbReference type="ARBA" id="ARBA00023017"/>
    </source>
</evidence>
<comment type="caution">
    <text evidence="13">The sequence shown here is derived from an EMBL/GenBank/DDBJ whole genome shotgun (WGS) entry which is preliminary data.</text>
</comment>
<feature type="compositionally biased region" description="Basic residues" evidence="12">
    <location>
        <begin position="603"/>
        <end position="619"/>
    </location>
</feature>
<comment type="similarity">
    <text evidence="2">Belongs to the dynein intermediate chain family.</text>
</comment>
<evidence type="ECO:0000256" key="10">
    <source>
        <dbReference type="ARBA" id="ARBA00023212"/>
    </source>
</evidence>
<keyword evidence="11" id="KW-0966">Cell projection</keyword>
<keyword evidence="8" id="KW-0969">Cilium</keyword>
<protein>
    <recommendedName>
        <fullName evidence="15">Dynein intermediate chain 2, axonemal</fullName>
    </recommendedName>
</protein>
<keyword evidence="7" id="KW-0243">Dynein</keyword>
<feature type="region of interest" description="Disordered" evidence="12">
    <location>
        <begin position="572"/>
        <end position="619"/>
    </location>
</feature>
<evidence type="ECO:0008006" key="15">
    <source>
        <dbReference type="Google" id="ProtNLM"/>
    </source>
</evidence>
<keyword evidence="4" id="KW-0853">WD repeat</keyword>
<organism evidence="13 14">
    <name type="scientific">Henosepilachna vigintioctopunctata</name>
    <dbReference type="NCBI Taxonomy" id="420089"/>
    <lineage>
        <taxon>Eukaryota</taxon>
        <taxon>Metazoa</taxon>
        <taxon>Ecdysozoa</taxon>
        <taxon>Arthropoda</taxon>
        <taxon>Hexapoda</taxon>
        <taxon>Insecta</taxon>
        <taxon>Pterygota</taxon>
        <taxon>Neoptera</taxon>
        <taxon>Endopterygota</taxon>
        <taxon>Coleoptera</taxon>
        <taxon>Polyphaga</taxon>
        <taxon>Cucujiformia</taxon>
        <taxon>Coccinelloidea</taxon>
        <taxon>Coccinellidae</taxon>
        <taxon>Epilachninae</taxon>
        <taxon>Epilachnini</taxon>
        <taxon>Henosepilachna</taxon>
    </lineage>
</organism>
<evidence type="ECO:0000256" key="3">
    <source>
        <dbReference type="ARBA" id="ARBA00022490"/>
    </source>
</evidence>
<evidence type="ECO:0000256" key="9">
    <source>
        <dbReference type="ARBA" id="ARBA00023175"/>
    </source>
</evidence>
<dbReference type="SMART" id="SM00320">
    <property type="entry name" value="WD40"/>
    <property type="match status" value="5"/>
</dbReference>
<evidence type="ECO:0000256" key="6">
    <source>
        <dbReference type="ARBA" id="ARBA00022737"/>
    </source>
</evidence>
<keyword evidence="14" id="KW-1185">Reference proteome</keyword>
<dbReference type="InterPro" id="IPR001680">
    <property type="entry name" value="WD40_rpt"/>
</dbReference>
<dbReference type="GO" id="GO:0036158">
    <property type="term" value="P:outer dynein arm assembly"/>
    <property type="evidence" value="ECO:0007669"/>
    <property type="project" value="TreeGrafter"/>
</dbReference>
<gene>
    <name evidence="13" type="ORF">WA026_020059</name>
</gene>
<keyword evidence="5" id="KW-0493">Microtubule</keyword>
<dbReference type="InterPro" id="IPR036322">
    <property type="entry name" value="WD40_repeat_dom_sf"/>
</dbReference>
<evidence type="ECO:0000256" key="2">
    <source>
        <dbReference type="ARBA" id="ARBA00011059"/>
    </source>
</evidence>
<evidence type="ECO:0000256" key="11">
    <source>
        <dbReference type="ARBA" id="ARBA00023273"/>
    </source>
</evidence>
<dbReference type="Proteomes" id="UP001431783">
    <property type="component" value="Unassembled WGS sequence"/>
</dbReference>
<dbReference type="FunFam" id="2.130.10.10:FF:000584">
    <property type="entry name" value="Dynein intermediate chain 2"/>
    <property type="match status" value="1"/>
</dbReference>
<feature type="compositionally biased region" description="Basic and acidic residues" evidence="12">
    <location>
        <begin position="530"/>
        <end position="541"/>
    </location>
</feature>